<dbReference type="AlphaFoldDB" id="A0A8S2SM43"/>
<feature type="non-terminal residue" evidence="1">
    <location>
        <position position="1"/>
    </location>
</feature>
<sequence>DWFEIRAGSATWVRFGDEKSDEAVMESLLKLLNVQDKVKQSDSLVAVKHESHFHSTAEIDANKTINIQTVETLLPINPSSITEVSNIQLHSNPSVTSHAIPACPIEQWTSDEVQQ</sequence>
<protein>
    <submittedName>
        <fullName evidence="1">Uncharacterized protein</fullName>
    </submittedName>
</protein>
<organism evidence="1 2">
    <name type="scientific">Rotaria magnacalcarata</name>
    <dbReference type="NCBI Taxonomy" id="392030"/>
    <lineage>
        <taxon>Eukaryota</taxon>
        <taxon>Metazoa</taxon>
        <taxon>Spiralia</taxon>
        <taxon>Gnathifera</taxon>
        <taxon>Rotifera</taxon>
        <taxon>Eurotatoria</taxon>
        <taxon>Bdelloidea</taxon>
        <taxon>Philodinida</taxon>
        <taxon>Philodinidae</taxon>
        <taxon>Rotaria</taxon>
    </lineage>
</organism>
<reference evidence="1" key="1">
    <citation type="submission" date="2021-02" db="EMBL/GenBank/DDBJ databases">
        <authorList>
            <person name="Nowell W R."/>
        </authorList>
    </citation>
    <scope>NUCLEOTIDE SEQUENCE</scope>
</reference>
<accession>A0A8S2SM43</accession>
<gene>
    <name evidence="1" type="ORF">GIL414_LOCUS23215</name>
</gene>
<name>A0A8S2SM43_9BILA</name>
<comment type="caution">
    <text evidence="1">The sequence shown here is derived from an EMBL/GenBank/DDBJ whole genome shotgun (WGS) entry which is preliminary data.</text>
</comment>
<feature type="non-terminal residue" evidence="1">
    <location>
        <position position="115"/>
    </location>
</feature>
<proteinExistence type="predicted"/>
<evidence type="ECO:0000313" key="1">
    <source>
        <dbReference type="EMBL" id="CAF4239956.1"/>
    </source>
</evidence>
<evidence type="ECO:0000313" key="2">
    <source>
        <dbReference type="Proteomes" id="UP000681720"/>
    </source>
</evidence>
<dbReference type="Proteomes" id="UP000681720">
    <property type="component" value="Unassembled WGS sequence"/>
</dbReference>
<dbReference type="EMBL" id="CAJOBJ010025196">
    <property type="protein sequence ID" value="CAF4239956.1"/>
    <property type="molecule type" value="Genomic_DNA"/>
</dbReference>